<feature type="compositionally biased region" description="Polar residues" evidence="1">
    <location>
        <begin position="381"/>
        <end position="391"/>
    </location>
</feature>
<keyword evidence="3" id="KW-1185">Reference proteome</keyword>
<proteinExistence type="predicted"/>
<dbReference type="EMBL" id="JAULSO010000008">
    <property type="protein sequence ID" value="KAK3681103.1"/>
    <property type="molecule type" value="Genomic_DNA"/>
</dbReference>
<name>A0AAE0WYU6_9PEZI</name>
<evidence type="ECO:0000313" key="2">
    <source>
        <dbReference type="EMBL" id="KAK3681103.1"/>
    </source>
</evidence>
<dbReference type="Proteomes" id="UP001270362">
    <property type="component" value="Unassembled WGS sequence"/>
</dbReference>
<feature type="compositionally biased region" description="Acidic residues" evidence="1">
    <location>
        <begin position="183"/>
        <end position="199"/>
    </location>
</feature>
<feature type="compositionally biased region" description="Low complexity" evidence="1">
    <location>
        <begin position="666"/>
        <end position="676"/>
    </location>
</feature>
<evidence type="ECO:0000256" key="1">
    <source>
        <dbReference type="SAM" id="MobiDB-lite"/>
    </source>
</evidence>
<feature type="region of interest" description="Disordered" evidence="1">
    <location>
        <begin position="634"/>
        <end position="732"/>
    </location>
</feature>
<comment type="caution">
    <text evidence="2">The sequence shown here is derived from an EMBL/GenBank/DDBJ whole genome shotgun (WGS) entry which is preliminary data.</text>
</comment>
<feature type="region of interest" description="Disordered" evidence="1">
    <location>
        <begin position="432"/>
        <end position="451"/>
    </location>
</feature>
<reference evidence="2" key="2">
    <citation type="submission" date="2023-06" db="EMBL/GenBank/DDBJ databases">
        <authorList>
            <consortium name="Lawrence Berkeley National Laboratory"/>
            <person name="Haridas S."/>
            <person name="Hensen N."/>
            <person name="Bonometti L."/>
            <person name="Westerberg I."/>
            <person name="Brannstrom I.O."/>
            <person name="Guillou S."/>
            <person name="Cros-Aarteil S."/>
            <person name="Calhoun S."/>
            <person name="Kuo A."/>
            <person name="Mondo S."/>
            <person name="Pangilinan J."/>
            <person name="Riley R."/>
            <person name="Labutti K."/>
            <person name="Andreopoulos B."/>
            <person name="Lipzen A."/>
            <person name="Chen C."/>
            <person name="Yanf M."/>
            <person name="Daum C."/>
            <person name="Ng V."/>
            <person name="Clum A."/>
            <person name="Steindorff A."/>
            <person name="Ohm R."/>
            <person name="Martin F."/>
            <person name="Silar P."/>
            <person name="Natvig D."/>
            <person name="Lalanne C."/>
            <person name="Gautier V."/>
            <person name="Ament-Velasquez S.L."/>
            <person name="Kruys A."/>
            <person name="Hutchinson M.I."/>
            <person name="Powell A.J."/>
            <person name="Barry K."/>
            <person name="Miller A.N."/>
            <person name="Grigoriev I.V."/>
            <person name="Debuchy R."/>
            <person name="Gladieux P."/>
            <person name="Thoren M.H."/>
            <person name="Johannesson H."/>
        </authorList>
    </citation>
    <scope>NUCLEOTIDE SEQUENCE</scope>
    <source>
        <strain evidence="2">CBS 314.62</strain>
    </source>
</reference>
<accession>A0AAE0WYU6</accession>
<evidence type="ECO:0000313" key="3">
    <source>
        <dbReference type="Proteomes" id="UP001270362"/>
    </source>
</evidence>
<feature type="compositionally biased region" description="Basic residues" evidence="1">
    <location>
        <begin position="402"/>
        <end position="414"/>
    </location>
</feature>
<feature type="compositionally biased region" description="Basic and acidic residues" evidence="1">
    <location>
        <begin position="166"/>
        <end position="182"/>
    </location>
</feature>
<protein>
    <submittedName>
        <fullName evidence="2">Uncharacterized protein</fullName>
    </submittedName>
</protein>
<dbReference type="AlphaFoldDB" id="A0AAE0WYU6"/>
<reference evidence="2" key="1">
    <citation type="journal article" date="2023" name="Mol. Phylogenet. Evol.">
        <title>Genome-scale phylogeny and comparative genomics of the fungal order Sordariales.</title>
        <authorList>
            <person name="Hensen N."/>
            <person name="Bonometti L."/>
            <person name="Westerberg I."/>
            <person name="Brannstrom I.O."/>
            <person name="Guillou S."/>
            <person name="Cros-Aarteil S."/>
            <person name="Calhoun S."/>
            <person name="Haridas S."/>
            <person name="Kuo A."/>
            <person name="Mondo S."/>
            <person name="Pangilinan J."/>
            <person name="Riley R."/>
            <person name="LaButti K."/>
            <person name="Andreopoulos B."/>
            <person name="Lipzen A."/>
            <person name="Chen C."/>
            <person name="Yan M."/>
            <person name="Daum C."/>
            <person name="Ng V."/>
            <person name="Clum A."/>
            <person name="Steindorff A."/>
            <person name="Ohm R.A."/>
            <person name="Martin F."/>
            <person name="Silar P."/>
            <person name="Natvig D.O."/>
            <person name="Lalanne C."/>
            <person name="Gautier V."/>
            <person name="Ament-Velasquez S.L."/>
            <person name="Kruys A."/>
            <person name="Hutchinson M.I."/>
            <person name="Powell A.J."/>
            <person name="Barry K."/>
            <person name="Miller A.N."/>
            <person name="Grigoriev I.V."/>
            <person name="Debuchy R."/>
            <person name="Gladieux P."/>
            <person name="Hiltunen Thoren M."/>
            <person name="Johannesson H."/>
        </authorList>
    </citation>
    <scope>NUCLEOTIDE SEQUENCE</scope>
    <source>
        <strain evidence="2">CBS 314.62</strain>
    </source>
</reference>
<sequence>MASANGKEPTGLALWDEIESKYWESMRQARADEDKKLQEEFNISSGKLKEVILSKCDERAELYARIDTLNAEIAELDGRIWKVDKEREANVAAIAQSREADDAAKRQLFKNYRRGKRYEDDDNPAEDDEQTVINDEATGLRPPAETNVTNGDGNSGGDDEGGSHGMELDPPEHEPEPEKKEEEEREQEPEQEEEPEQDQQADNSAVSSEDPVVGVEVYDGSGELLGKLRRLTTRDNHWVSNMMRLPVKRPVHIRPGRRFTHEHLESIYEPSDAKGAKWLSLYIQATGEIQAQPCQTCTKNTGVYSHCIILGGEEFPRCGNCEWNRQGCHGASLQARPKSRHSAANSVDKAGLPAEKLAPVQQTIATSGGFTPVNNALFSQKTSADGNSGYQTDKDMSLRQKTSSRKSLPNKRKPATTAAESSVAVAAVATTTSTPMTGSPAADSEQGHGEHADLPEINKETLILRDDGVVFTDPPCMRGVPLVKISPSHPYWEEDWVAIEEVVEPHLKRWSDKYEHYKVVGGTQSSKFLANRQVNRGKAILRFLQEGELHPYQILGKPYVNKQLTNYDTLFRMVQVLEELQKFAIDITPSQWLRQRLCEVCVEMGDNFNLAKTIHDLYHDPKVVSIRAKSGFGNIGRPSGYRMEREKAAAAAAGTDGATPKRGPRQQQQQQQHQQQPASPHPRASYQRKTRGASADGAAAHIPDHPPAAAAASKAAQNVSPSKQKEAKKQRLTISTAAEDLEYSGYTSADSYSSDHVMPVDWRVYQVKTSLISTNTLVTQYWHWVDRAETGSSEENMFEHQVLKDVLPNRVTWGVYKDPIDFHLRLAELTEITYAAESLKVVIGTKRVEGVEWRGDVLAHFKRERTKRRFLTFMRKKGVRLVRTNASYVDAAWENVQSDVLPHYDSD</sequence>
<dbReference type="Pfam" id="PF12511">
    <property type="entry name" value="DUF3716"/>
    <property type="match status" value="1"/>
</dbReference>
<feature type="compositionally biased region" description="Low complexity" evidence="1">
    <location>
        <begin position="432"/>
        <end position="442"/>
    </location>
</feature>
<dbReference type="InterPro" id="IPR022190">
    <property type="entry name" value="DUF3716"/>
</dbReference>
<feature type="compositionally biased region" description="Low complexity" evidence="1">
    <location>
        <begin position="415"/>
        <end position="424"/>
    </location>
</feature>
<feature type="compositionally biased region" description="Acidic residues" evidence="1">
    <location>
        <begin position="120"/>
        <end position="130"/>
    </location>
</feature>
<feature type="region of interest" description="Disordered" evidence="1">
    <location>
        <begin position="111"/>
        <end position="211"/>
    </location>
</feature>
<gene>
    <name evidence="2" type="ORF">B0T22DRAFT_388587</name>
</gene>
<feature type="region of interest" description="Disordered" evidence="1">
    <location>
        <begin position="381"/>
        <end position="424"/>
    </location>
</feature>
<organism evidence="2 3">
    <name type="scientific">Podospora appendiculata</name>
    <dbReference type="NCBI Taxonomy" id="314037"/>
    <lineage>
        <taxon>Eukaryota</taxon>
        <taxon>Fungi</taxon>
        <taxon>Dikarya</taxon>
        <taxon>Ascomycota</taxon>
        <taxon>Pezizomycotina</taxon>
        <taxon>Sordariomycetes</taxon>
        <taxon>Sordariomycetidae</taxon>
        <taxon>Sordariales</taxon>
        <taxon>Podosporaceae</taxon>
        <taxon>Podospora</taxon>
    </lineage>
</organism>
<feature type="compositionally biased region" description="Low complexity" evidence="1">
    <location>
        <begin position="695"/>
        <end position="716"/>
    </location>
</feature>